<sequence length="1079" mass="116668">MEVANLANPSLAFFVDSRAQCCSKVSSLADSSQLSDVVVCRGRRNKSCLILPGTERIRKVGLKRVSKRSIESGIDQAGYSPSSLSSTKAVLDARPCIMNGVSDSFSSHSKRKGSIFTKSMKKHFKSGCKWSKDRAEHVLVAAQVNLEPKRSLVPEEFFFQKQIENSCVDVVEFQFTHSSDTFAFEVEASENNGRKRRTGSNSQNKMGWQACATSAFAAGCAALGIRKLQSVFVETIPGGSTNLGFGDGGGVGNSGGWGQGGGGGMEDGGSNVGRPSGVISEKDDDVEEVSPTTHCEELENVKDARGNKMPALASLSSATRAYRLNADLTAGGETVVDNRTDKTMGQTSLGTCEQLFRLATEAPQKSIVHPQGVEHPIVRNTEEFGDNLRRKNSNSQVFPEGNAQWFEGQAHVHLTRIGVGLGFQNNEDDTPRLNSSAFLQQIASNSTVVSSNNKETFVESNLPSSGTTKSEGHLNLESSANRGVCDGILPPLSENSARTSDVLHDGRSFNVHEKSESGLQSEQSDMKIVPSNPNKMDKRTQLAASKVARHVGEFDPQAGSTQSDKINQEGPLGRIANLVHSAVAKRTGGQGTSHRNAQELEDHERKHLVTEAVALVLQQLSERTGDEAFARRSEIGALKRLQREVFSDLLKIRERLDKLEHHAGLRQIKSLGDPLGVARTRLKGLVNVGAAFVFLQDKNSRHSRYALDQAGMQTGLDVRFTFETPFRDTDLLIMECGTGQGNDSTEGMNLGGPIRISKIAYFAQVSDELMVSLIPLGAEMTDVSEIVHSLQDQALTRFASGGPPLFGHFKGSAIGATFRNTDALLSISQCLSGWGNHFSRFGSFDSEPLCSSTLATCIYQPSDSMIFSLSAVNNFYPSPPLPSSTRLHWSEMGPLVLSKSRAGPFKNSAGTSLRASDTSSVSQGNSSGALWNSQSFESSLPETKGTSVQAFSVAGEVDIGSSINVGGWMQVDRGNLFQEPATKHLQWALTLSKSAGSTVDWGLCLGNSRPYFWYTPKSAERKYLEPADDMMEVCVPQTQFEAFVKLNCGKGCVLQPGILYVLNKHSQTPALILRAHWGL</sequence>
<keyword evidence="2" id="KW-1185">Reference proteome</keyword>
<proteinExistence type="predicted"/>
<comment type="caution">
    <text evidence="1">The sequence shown here is derived from an EMBL/GenBank/DDBJ whole genome shotgun (WGS) entry which is preliminary data.</text>
</comment>
<protein>
    <submittedName>
        <fullName evidence="1">Uncharacterized protein</fullName>
    </submittedName>
</protein>
<accession>A0ACC2CNF6</accession>
<evidence type="ECO:0000313" key="1">
    <source>
        <dbReference type="EMBL" id="KAJ7543507.1"/>
    </source>
</evidence>
<organism evidence="1 2">
    <name type="scientific">Diphasiastrum complanatum</name>
    <name type="common">Issler's clubmoss</name>
    <name type="synonym">Lycopodium complanatum</name>
    <dbReference type="NCBI Taxonomy" id="34168"/>
    <lineage>
        <taxon>Eukaryota</taxon>
        <taxon>Viridiplantae</taxon>
        <taxon>Streptophyta</taxon>
        <taxon>Embryophyta</taxon>
        <taxon>Tracheophyta</taxon>
        <taxon>Lycopodiopsida</taxon>
        <taxon>Lycopodiales</taxon>
        <taxon>Lycopodiaceae</taxon>
        <taxon>Lycopodioideae</taxon>
        <taxon>Diphasiastrum</taxon>
    </lineage>
</organism>
<name>A0ACC2CNF6_DIPCM</name>
<gene>
    <name evidence="1" type="ORF">O6H91_09G041000</name>
</gene>
<dbReference type="EMBL" id="CM055100">
    <property type="protein sequence ID" value="KAJ7543507.1"/>
    <property type="molecule type" value="Genomic_DNA"/>
</dbReference>
<reference evidence="2" key="1">
    <citation type="journal article" date="2024" name="Proc. Natl. Acad. Sci. U.S.A.">
        <title>Extraordinary preservation of gene collinearity over three hundred million years revealed in homosporous lycophytes.</title>
        <authorList>
            <person name="Li C."/>
            <person name="Wickell D."/>
            <person name="Kuo L.Y."/>
            <person name="Chen X."/>
            <person name="Nie B."/>
            <person name="Liao X."/>
            <person name="Peng D."/>
            <person name="Ji J."/>
            <person name="Jenkins J."/>
            <person name="Williams M."/>
            <person name="Shu S."/>
            <person name="Plott C."/>
            <person name="Barry K."/>
            <person name="Rajasekar S."/>
            <person name="Grimwood J."/>
            <person name="Han X."/>
            <person name="Sun S."/>
            <person name="Hou Z."/>
            <person name="He W."/>
            <person name="Dai G."/>
            <person name="Sun C."/>
            <person name="Schmutz J."/>
            <person name="Leebens-Mack J.H."/>
            <person name="Li F.W."/>
            <person name="Wang L."/>
        </authorList>
    </citation>
    <scope>NUCLEOTIDE SEQUENCE [LARGE SCALE GENOMIC DNA]</scope>
    <source>
        <strain evidence="2">cv. PW_Plant_1</strain>
    </source>
</reference>
<evidence type="ECO:0000313" key="2">
    <source>
        <dbReference type="Proteomes" id="UP001162992"/>
    </source>
</evidence>
<dbReference type="Proteomes" id="UP001162992">
    <property type="component" value="Chromosome 9"/>
</dbReference>